<evidence type="ECO:0000256" key="1">
    <source>
        <dbReference type="SAM" id="MobiDB-lite"/>
    </source>
</evidence>
<dbReference type="Gene3D" id="3.40.30.10">
    <property type="entry name" value="Glutaredoxin"/>
    <property type="match status" value="1"/>
</dbReference>
<name>A0AA42AVD9_PAPNU</name>
<sequence>MALDILSFVDKSPKMTEAEELPILITVYPYDRHVFLAYKNVENWAPITQEADKDSLEEADKDSLPQLLADALINHAHETPIRTRMSISEGPYGADSSDGDVFVFPDMVKYRGLTNKDADKFVEDVLVNGKDWVSGPAERLPEGTYVFVCSHARQDKRYDPRGPQLIEKFKEEIESRAMKDQVFVGPCSHVGGRGYAGNLVIFNRNSAGVVIGNWYGYTIPEDVPALVDQHIVKGDVIKILWRGQMLAVRGKYSQKIVEEKPVENGGTALTNGTVLEKGEKEESQASTEGGDMGKDAGSCCQGLNGVSACSEEKVEDATNVKKATEGIHSSSQERLSAWMNGKFKQRQVFAGLAVVGAVVYSIYRRSGGVIKC</sequence>
<proteinExistence type="predicted"/>
<dbReference type="InterPro" id="IPR009737">
    <property type="entry name" value="Aim32/Apd1-like"/>
</dbReference>
<dbReference type="CDD" id="cd03062">
    <property type="entry name" value="TRX_Fd_Sucrase"/>
    <property type="match status" value="1"/>
</dbReference>
<dbReference type="PANTHER" id="PTHR31902:SF10">
    <property type="entry name" value="SUCRASE_FERREDOXIN-LIKE FAMILY PROTEIN"/>
    <property type="match status" value="1"/>
</dbReference>
<comment type="caution">
    <text evidence="2">The sequence shown here is derived from an EMBL/GenBank/DDBJ whole genome shotgun (WGS) entry which is preliminary data.</text>
</comment>
<accession>A0AA42AVD9</accession>
<dbReference type="Proteomes" id="UP001177140">
    <property type="component" value="Unassembled WGS sequence"/>
</dbReference>
<reference evidence="2" key="1">
    <citation type="submission" date="2022-03" db="EMBL/GenBank/DDBJ databases">
        <title>A functionally conserved STORR gene fusion in Papaver species that diverged 16.8 million years ago.</title>
        <authorList>
            <person name="Catania T."/>
        </authorList>
    </citation>
    <scope>NUCLEOTIDE SEQUENCE</scope>
    <source>
        <strain evidence="2">S-191538</strain>
    </source>
</reference>
<protein>
    <recommendedName>
        <fullName evidence="4">Altered inheritance of mitochondria protein 32</fullName>
    </recommendedName>
</protein>
<keyword evidence="3" id="KW-1185">Reference proteome</keyword>
<dbReference type="PANTHER" id="PTHR31902">
    <property type="entry name" value="ACTIN PATCHES DISTAL PROTEIN 1"/>
    <property type="match status" value="1"/>
</dbReference>
<gene>
    <name evidence="2" type="ORF">MKW94_010005</name>
</gene>
<feature type="region of interest" description="Disordered" evidence="1">
    <location>
        <begin position="267"/>
        <end position="293"/>
    </location>
</feature>
<dbReference type="InterPro" id="IPR036249">
    <property type="entry name" value="Thioredoxin-like_sf"/>
</dbReference>
<evidence type="ECO:0000313" key="2">
    <source>
        <dbReference type="EMBL" id="MCL7041071.1"/>
    </source>
</evidence>
<evidence type="ECO:0000313" key="3">
    <source>
        <dbReference type="Proteomes" id="UP001177140"/>
    </source>
</evidence>
<dbReference type="AlphaFoldDB" id="A0AA42AVD9"/>
<evidence type="ECO:0008006" key="4">
    <source>
        <dbReference type="Google" id="ProtNLM"/>
    </source>
</evidence>
<dbReference type="Pfam" id="PF06999">
    <property type="entry name" value="Suc_Fer-like"/>
    <property type="match status" value="1"/>
</dbReference>
<dbReference type="EMBL" id="JAJJMA010219783">
    <property type="protein sequence ID" value="MCL7041071.1"/>
    <property type="molecule type" value="Genomic_DNA"/>
</dbReference>
<dbReference type="SUPFAM" id="SSF52833">
    <property type="entry name" value="Thioredoxin-like"/>
    <property type="match status" value="1"/>
</dbReference>
<organism evidence="2 3">
    <name type="scientific">Papaver nudicaule</name>
    <name type="common">Iceland poppy</name>
    <dbReference type="NCBI Taxonomy" id="74823"/>
    <lineage>
        <taxon>Eukaryota</taxon>
        <taxon>Viridiplantae</taxon>
        <taxon>Streptophyta</taxon>
        <taxon>Embryophyta</taxon>
        <taxon>Tracheophyta</taxon>
        <taxon>Spermatophyta</taxon>
        <taxon>Magnoliopsida</taxon>
        <taxon>Ranunculales</taxon>
        <taxon>Papaveraceae</taxon>
        <taxon>Papaveroideae</taxon>
        <taxon>Papaver</taxon>
    </lineage>
</organism>